<evidence type="ECO:0000313" key="2">
    <source>
        <dbReference type="EMBL" id="EFM82296.1"/>
    </source>
</evidence>
<accession>A0A125W576</accession>
<dbReference type="AlphaFoldDB" id="A0A125W576"/>
<evidence type="ECO:0000313" key="3">
    <source>
        <dbReference type="Proteomes" id="UP000004846"/>
    </source>
</evidence>
<protein>
    <submittedName>
        <fullName evidence="2">Uncharacterized protein</fullName>
    </submittedName>
</protein>
<gene>
    <name evidence="2" type="ORF">HMPREF9498_02023</name>
</gene>
<dbReference type="EMBL" id="AEBR01000067">
    <property type="protein sequence ID" value="EFM82296.1"/>
    <property type="molecule type" value="Genomic_DNA"/>
</dbReference>
<name>A0A125W576_ENTFL</name>
<organism evidence="2 3">
    <name type="scientific">Enterococcus faecalis TX4248</name>
    <dbReference type="NCBI Taxonomy" id="749495"/>
    <lineage>
        <taxon>Bacteria</taxon>
        <taxon>Bacillati</taxon>
        <taxon>Bacillota</taxon>
        <taxon>Bacilli</taxon>
        <taxon>Lactobacillales</taxon>
        <taxon>Enterococcaceae</taxon>
        <taxon>Enterococcus</taxon>
    </lineage>
</organism>
<sequence>MNTGNLSNFLSTSFITIMAAGVIILILKHWKGAEWAKIGSVIVIALILQDFATNQGKNIFAVVKWFLSLVGIKM</sequence>
<proteinExistence type="predicted"/>
<keyword evidence="1" id="KW-1133">Transmembrane helix</keyword>
<dbReference type="HOGENOM" id="CLU_200361_0_0_9"/>
<keyword evidence="1" id="KW-0812">Transmembrane</keyword>
<comment type="caution">
    <text evidence="2">The sequence shown here is derived from an EMBL/GenBank/DDBJ whole genome shotgun (WGS) entry which is preliminary data.</text>
</comment>
<evidence type="ECO:0000256" key="1">
    <source>
        <dbReference type="SAM" id="Phobius"/>
    </source>
</evidence>
<dbReference type="Proteomes" id="UP000004846">
    <property type="component" value="Unassembled WGS sequence"/>
</dbReference>
<keyword evidence="1" id="KW-0472">Membrane</keyword>
<dbReference type="RefSeq" id="WP_002365201.1">
    <property type="nucleotide sequence ID" value="NZ_GL454464.1"/>
</dbReference>
<dbReference type="GeneID" id="60893119"/>
<reference evidence="2 3" key="1">
    <citation type="submission" date="2010-07" db="EMBL/GenBank/DDBJ databases">
        <authorList>
            <person name="Sid Ahmed O."/>
        </authorList>
    </citation>
    <scope>NUCLEOTIDE SEQUENCE [LARGE SCALE GENOMIC DNA]</scope>
    <source>
        <strain evidence="2 3">TX4248</strain>
    </source>
</reference>
<feature type="transmembrane region" description="Helical" evidence="1">
    <location>
        <begin position="6"/>
        <end position="27"/>
    </location>
</feature>